<keyword evidence="1" id="KW-0285">Flavoprotein</keyword>
<dbReference type="SUPFAM" id="SSF51395">
    <property type="entry name" value="FMN-linked oxidoreductases"/>
    <property type="match status" value="1"/>
</dbReference>
<dbReference type="Proteomes" id="UP000230423">
    <property type="component" value="Unassembled WGS sequence"/>
</dbReference>
<dbReference type="Gene3D" id="3.20.20.70">
    <property type="entry name" value="Aldolase class I"/>
    <property type="match status" value="1"/>
</dbReference>
<evidence type="ECO:0000256" key="1">
    <source>
        <dbReference type="ARBA" id="ARBA00022630"/>
    </source>
</evidence>
<proteinExistence type="predicted"/>
<name>A0A2G9TD87_TELCI</name>
<evidence type="ECO:0000313" key="4">
    <source>
        <dbReference type="Proteomes" id="UP000230423"/>
    </source>
</evidence>
<dbReference type="InterPro" id="IPR013785">
    <property type="entry name" value="Aldolase_TIM"/>
</dbReference>
<keyword evidence="2" id="KW-0560">Oxidoreductase</keyword>
<dbReference type="PANTHER" id="PTHR43656">
    <property type="entry name" value="BINDING OXIDOREDUCTASE, PUTATIVE (AFU_ORTHOLOGUE AFUA_2G08260)-RELATED"/>
    <property type="match status" value="1"/>
</dbReference>
<protein>
    <recommendedName>
        <fullName evidence="5">NADH:flavin oxidoreductase/NADH oxidase N-terminal domain-containing protein</fullName>
    </recommendedName>
</protein>
<keyword evidence="4" id="KW-1185">Reference proteome</keyword>
<dbReference type="AlphaFoldDB" id="A0A2G9TD87"/>
<sequence>SVHSRLPASTVDVSILGRPLKFRNGRTAQNRFLKAALTERISSWDPKDPSKRGIPTEQLVNIYDKWGHGKFGMILTGNICVDPFNLESAGNTVFSKENDSQKLREMASKVARAAKQDGALAVAQVSN</sequence>
<reference evidence="3 4" key="1">
    <citation type="submission" date="2015-09" db="EMBL/GenBank/DDBJ databases">
        <title>Draft genome of the parasitic nematode Teladorsagia circumcincta isolate WARC Sus (inbred).</title>
        <authorList>
            <person name="Mitreva M."/>
        </authorList>
    </citation>
    <scope>NUCLEOTIDE SEQUENCE [LARGE SCALE GENOMIC DNA]</scope>
    <source>
        <strain evidence="3 4">S</strain>
    </source>
</reference>
<dbReference type="EMBL" id="KZ383588">
    <property type="protein sequence ID" value="PIO55923.1"/>
    <property type="molecule type" value="Genomic_DNA"/>
</dbReference>
<evidence type="ECO:0008006" key="5">
    <source>
        <dbReference type="Google" id="ProtNLM"/>
    </source>
</evidence>
<dbReference type="PANTHER" id="PTHR43656:SF5">
    <property type="entry name" value="NADH:FLAVIN OXIDOREDUCTASE_NADH OXIDASE N-TERMINAL DOMAIN-CONTAINING PROTEIN"/>
    <property type="match status" value="1"/>
</dbReference>
<accession>A0A2G9TD87</accession>
<dbReference type="GO" id="GO:0016491">
    <property type="term" value="F:oxidoreductase activity"/>
    <property type="evidence" value="ECO:0007669"/>
    <property type="project" value="UniProtKB-KW"/>
</dbReference>
<dbReference type="InterPro" id="IPR051799">
    <property type="entry name" value="NADH_flavin_oxidoreductase"/>
</dbReference>
<feature type="non-terminal residue" evidence="3">
    <location>
        <position position="1"/>
    </location>
</feature>
<dbReference type="OrthoDB" id="1663137at2759"/>
<evidence type="ECO:0000313" key="3">
    <source>
        <dbReference type="EMBL" id="PIO55923.1"/>
    </source>
</evidence>
<gene>
    <name evidence="3" type="ORF">TELCIR_22686</name>
</gene>
<evidence type="ECO:0000256" key="2">
    <source>
        <dbReference type="ARBA" id="ARBA00023002"/>
    </source>
</evidence>
<feature type="non-terminal residue" evidence="3">
    <location>
        <position position="127"/>
    </location>
</feature>
<organism evidence="3 4">
    <name type="scientific">Teladorsagia circumcincta</name>
    <name type="common">Brown stomach worm</name>
    <name type="synonym">Ostertagia circumcincta</name>
    <dbReference type="NCBI Taxonomy" id="45464"/>
    <lineage>
        <taxon>Eukaryota</taxon>
        <taxon>Metazoa</taxon>
        <taxon>Ecdysozoa</taxon>
        <taxon>Nematoda</taxon>
        <taxon>Chromadorea</taxon>
        <taxon>Rhabditida</taxon>
        <taxon>Rhabditina</taxon>
        <taxon>Rhabditomorpha</taxon>
        <taxon>Strongyloidea</taxon>
        <taxon>Trichostrongylidae</taxon>
        <taxon>Teladorsagia</taxon>
    </lineage>
</organism>